<dbReference type="GO" id="GO:0005829">
    <property type="term" value="C:cytosol"/>
    <property type="evidence" value="ECO:0007669"/>
    <property type="project" value="TreeGrafter"/>
</dbReference>
<dbReference type="EMBL" id="CP012357">
    <property type="protein sequence ID" value="AKX34309.1"/>
    <property type="molecule type" value="Genomic_DNA"/>
</dbReference>
<dbReference type="Gene3D" id="3.40.50.300">
    <property type="entry name" value="P-loop containing nucleotide triphosphate hydrolases"/>
    <property type="match status" value="2"/>
</dbReference>
<evidence type="ECO:0000259" key="2">
    <source>
        <dbReference type="PROSITE" id="PS51194"/>
    </source>
</evidence>
<dbReference type="InterPro" id="IPR014001">
    <property type="entry name" value="Helicase_ATP-bd"/>
</dbReference>
<proteinExistence type="predicted"/>
<dbReference type="AlphaFoldDB" id="A0A0K1W1X3"/>
<organism evidence="3 4">
    <name type="scientific">Spiroplasma litorale</name>
    <dbReference type="NCBI Taxonomy" id="216942"/>
    <lineage>
        <taxon>Bacteria</taxon>
        <taxon>Bacillati</taxon>
        <taxon>Mycoplasmatota</taxon>
        <taxon>Mollicutes</taxon>
        <taxon>Entomoplasmatales</taxon>
        <taxon>Spiroplasmataceae</taxon>
        <taxon>Spiroplasma</taxon>
    </lineage>
</organism>
<feature type="domain" description="Helicase C-terminal" evidence="2">
    <location>
        <begin position="529"/>
        <end position="682"/>
    </location>
</feature>
<keyword evidence="3" id="KW-0378">Hydrolase</keyword>
<dbReference type="PATRIC" id="fig|216942.3.peg.692"/>
<dbReference type="SUPFAM" id="SSF52540">
    <property type="entry name" value="P-loop containing nucleoside triphosphate hydrolases"/>
    <property type="match status" value="1"/>
</dbReference>
<dbReference type="RefSeq" id="WP_075058403.1">
    <property type="nucleotide sequence ID" value="NZ_CP012357.1"/>
</dbReference>
<dbReference type="PANTHER" id="PTHR47396:SF1">
    <property type="entry name" value="ATP-DEPENDENT HELICASE IRC3-RELATED"/>
    <property type="match status" value="1"/>
</dbReference>
<keyword evidence="3" id="KW-0547">Nucleotide-binding</keyword>
<dbReference type="GO" id="GO:0003677">
    <property type="term" value="F:DNA binding"/>
    <property type="evidence" value="ECO:0007669"/>
    <property type="project" value="InterPro"/>
</dbReference>
<protein>
    <submittedName>
        <fullName evidence="3">ATP-dependent helicase IRC3</fullName>
    </submittedName>
</protein>
<dbReference type="PROSITE" id="PS51194">
    <property type="entry name" value="HELICASE_CTER"/>
    <property type="match status" value="1"/>
</dbReference>
<dbReference type="Pfam" id="PF09565">
    <property type="entry name" value="RE_NgoFVII"/>
    <property type="match status" value="1"/>
</dbReference>
<dbReference type="OrthoDB" id="9802848at2"/>
<dbReference type="GO" id="GO:0016787">
    <property type="term" value="F:hydrolase activity"/>
    <property type="evidence" value="ECO:0007669"/>
    <property type="project" value="InterPro"/>
</dbReference>
<dbReference type="Pfam" id="PF04851">
    <property type="entry name" value="ResIII"/>
    <property type="match status" value="1"/>
</dbReference>
<evidence type="ECO:0000313" key="4">
    <source>
        <dbReference type="Proteomes" id="UP000067476"/>
    </source>
</evidence>
<gene>
    <name evidence="3" type="ORF">SLITO_v1c06820</name>
</gene>
<dbReference type="PANTHER" id="PTHR47396">
    <property type="entry name" value="TYPE I RESTRICTION ENZYME ECOKI R PROTEIN"/>
    <property type="match status" value="1"/>
</dbReference>
<keyword evidence="3" id="KW-0067">ATP-binding</keyword>
<keyword evidence="3" id="KW-0347">Helicase</keyword>
<dbReference type="GO" id="GO:0004386">
    <property type="term" value="F:helicase activity"/>
    <property type="evidence" value="ECO:0007669"/>
    <property type="project" value="UniProtKB-KW"/>
</dbReference>
<dbReference type="InterPro" id="IPR027417">
    <property type="entry name" value="P-loop_NTPase"/>
</dbReference>
<feature type="domain" description="Helicase ATP-binding" evidence="1">
    <location>
        <begin position="316"/>
        <end position="461"/>
    </location>
</feature>
<name>A0A0K1W1X3_9MOLU</name>
<sequence length="1011" mass="119656">MKKIKKGHLDLLLTNKNVNLFKEDDKEIIDNIDNDWLLGQLNKYLRDHLKDLNNINDKINFLNNILNIVVPENFTSIKAIKFDTKNQVKLDNLSKNELIIKKVWNNLEKEFLSSEFVYIISPFISAEMVNKLENFIKENKNELFKMIIITTTYDGRAKFLAIEQLVRLEKKYKDKVNIYIENLFERTNSRLHIKAYFFKRNNKFSTLYIGSSNFTKTGQIAGKEYNIKISEFKEPQIIDQFLWDFNNLINDKNFIRVYDEERIKELITLQQLNEDNFDQEYDKNNNINTIFSKTYNKNKALIPFDYQNKIINEIINRIKSNKKKHLLVMATGTGKTATMAFIYKKLVKMLSINSFIYIAPSKEILDQAMMTFRNILDDPDFGIDLYDGRNNEVDIQNENFIFITKDTLYFRIERFKNKKFEFVIFDEAHHVEAKTFKQVFEFIANNSKQVFGLTATPERTDGVNINKYFDYEHACELRLYDAIENEMLSDFDYYFIKDDTINLENLSIKDKKFELTFNNLKRYEFIYNTIINRIGKQRKDIRAILFCSSTQNAKELSAFLSEKGERSSYITTENNKNRDQNIELFKKAKINYLCVMNILNEGVDIPEVDTIFFLRPTTSLIIYLQQLGRGLRKSLDKKLQIYDFVNNVDLNVNNNFNPFLPFIHLTNNIKVNCLEKAINSINNYLPGNSNFHLTNLEKKDFIDKLKNYEKNHLFKSILEEYRADGTFEEYENYFTEKNVDIYDFYLSKNKTFFNENSKSLAVIKAFLFPNIKQLLEEIVIFLSEKRIPKSKLIKYIILASFYHSPNKKDIYYNDINLALELIFNEKNKLIIKEVLYLLKFKLKNEENLNNILTDNIESFIGVELNHSQMQALCSININEAGFKGKGVQGIIKNEKDKLFCIDANRTKTNLFSDSGNYYDDVDDIFYWDTPNSWKVGPKKLNDQQAEFLNLDLYKTYLFYNDDKISEKKTYRNRKLIGKVEKVIERKTIIRKNESNIEEEKLVLLLKLKKAF</sequence>
<dbReference type="SMART" id="SM00487">
    <property type="entry name" value="DEXDc"/>
    <property type="match status" value="1"/>
</dbReference>
<dbReference type="InterPro" id="IPR006935">
    <property type="entry name" value="Helicase/UvrB_N"/>
</dbReference>
<dbReference type="GO" id="GO:0005524">
    <property type="term" value="F:ATP binding"/>
    <property type="evidence" value="ECO:0007669"/>
    <property type="project" value="InterPro"/>
</dbReference>
<dbReference type="InterPro" id="IPR019065">
    <property type="entry name" value="RE_NgoFVII_N"/>
</dbReference>
<dbReference type="Pfam" id="PF00271">
    <property type="entry name" value="Helicase_C"/>
    <property type="match status" value="1"/>
</dbReference>
<dbReference type="Gene3D" id="3.30.870.10">
    <property type="entry name" value="Endonuclease Chain A"/>
    <property type="match status" value="1"/>
</dbReference>
<dbReference type="STRING" id="216942.SLITO_v1c06820"/>
<dbReference type="KEGG" id="sll:SLITO_v1c06820"/>
<dbReference type="Proteomes" id="UP000067476">
    <property type="component" value="Chromosome"/>
</dbReference>
<evidence type="ECO:0000259" key="1">
    <source>
        <dbReference type="PROSITE" id="PS51192"/>
    </source>
</evidence>
<evidence type="ECO:0000313" key="3">
    <source>
        <dbReference type="EMBL" id="AKX34309.1"/>
    </source>
</evidence>
<dbReference type="PROSITE" id="PS51192">
    <property type="entry name" value="HELICASE_ATP_BIND_1"/>
    <property type="match status" value="1"/>
</dbReference>
<keyword evidence="4" id="KW-1185">Reference proteome</keyword>
<dbReference type="SMART" id="SM00490">
    <property type="entry name" value="HELICc"/>
    <property type="match status" value="1"/>
</dbReference>
<reference evidence="3 4" key="1">
    <citation type="journal article" date="2015" name="Genome Announc.">
        <title>Complete Genome Sequence of Spiroplasma litorale TN-1T (DSM 21781), a Bacterium Isolated from a Green-Eyed Horsefly (Tabanus nigrovittatus).</title>
        <authorList>
            <person name="Lo W.S."/>
            <person name="Lai Y.C."/>
            <person name="Lien Y.W."/>
            <person name="Wang T.H."/>
            <person name="Kuo C.H."/>
        </authorList>
    </citation>
    <scope>NUCLEOTIDE SEQUENCE [LARGE SCALE GENOMIC DNA]</scope>
    <source>
        <strain evidence="3 4">TN-1</strain>
    </source>
</reference>
<accession>A0A0K1W1X3</accession>
<dbReference type="InterPro" id="IPR001650">
    <property type="entry name" value="Helicase_C-like"/>
</dbReference>
<dbReference type="InterPro" id="IPR050742">
    <property type="entry name" value="Helicase_Restrict-Modif_Enz"/>
</dbReference>